<dbReference type="InterPro" id="IPR009615">
    <property type="entry name" value="Desmo_N"/>
</dbReference>
<organism evidence="3 4">
    <name type="scientific">Palpita vitrealis nucleopolyhedrovirus</name>
    <dbReference type="NCBI Taxonomy" id="2951960"/>
    <lineage>
        <taxon>Viruses</taxon>
        <taxon>Viruses incertae sedis</taxon>
        <taxon>Naldaviricetes</taxon>
        <taxon>Lefavirales</taxon>
        <taxon>Baculoviridae</taxon>
        <taxon>Alphabaculovirus</taxon>
        <taxon>Alphabaculovirus pavitrealis</taxon>
    </lineage>
</organism>
<protein>
    <submittedName>
        <fullName evidence="3">Desmoplakin</fullName>
    </submittedName>
</protein>
<evidence type="ECO:0000259" key="2">
    <source>
        <dbReference type="Pfam" id="PF06771"/>
    </source>
</evidence>
<feature type="coiled-coil region" evidence="1">
    <location>
        <begin position="307"/>
        <end position="432"/>
    </location>
</feature>
<dbReference type="Proteomes" id="UP001256712">
    <property type="component" value="Segment"/>
</dbReference>
<feature type="domain" description="Viral desmoplakin N-terminal" evidence="2">
    <location>
        <begin position="6"/>
        <end position="95"/>
    </location>
</feature>
<feature type="coiled-coil region" evidence="1">
    <location>
        <begin position="462"/>
        <end position="489"/>
    </location>
</feature>
<evidence type="ECO:0000256" key="1">
    <source>
        <dbReference type="SAM" id="Coils"/>
    </source>
</evidence>
<name>A0AAE9LNH2_9ABAC</name>
<accession>A0AAE9LNH2</accession>
<reference evidence="3" key="1">
    <citation type="journal article" date="2022" name="J. Invertebr. Pathol.">
        <title>Identification of a new nucleopolyhedrovirus isolated from the olive leaf moth, Palpita vitrealis, from two locations in Egypt.</title>
        <authorList>
            <person name="El-Salamouny S."/>
            <person name="Wennmann J.T."/>
            <person name="Kleespies R.G."/>
            <person name="Richert-Poggeler K.R."/>
            <person name="Mansour A."/>
            <person name="Awad M."/>
            <person name="Agamy E."/>
            <person name="Salama R."/>
            <person name="Jehle J.A."/>
        </authorList>
    </citation>
    <scope>NUCLEOTIDE SEQUENCE</scope>
    <source>
        <strain evidence="3">Giza 2005</strain>
    </source>
</reference>
<dbReference type="Pfam" id="PF06771">
    <property type="entry name" value="Desmo_N"/>
    <property type="match status" value="1"/>
</dbReference>
<evidence type="ECO:0000313" key="4">
    <source>
        <dbReference type="Proteomes" id="UP001256712"/>
    </source>
</evidence>
<dbReference type="PANTHER" id="PTHR45615">
    <property type="entry name" value="MYOSIN HEAVY CHAIN, NON-MUSCLE"/>
    <property type="match status" value="1"/>
</dbReference>
<evidence type="ECO:0000313" key="3">
    <source>
        <dbReference type="EMBL" id="USC25914.1"/>
    </source>
</evidence>
<dbReference type="EMBL" id="OL685370">
    <property type="protein sequence ID" value="USC25914.1"/>
    <property type="molecule type" value="Genomic_DNA"/>
</dbReference>
<keyword evidence="4" id="KW-1185">Reference proteome</keyword>
<proteinExistence type="predicted"/>
<dbReference type="PANTHER" id="PTHR45615:SF80">
    <property type="entry name" value="GRIP DOMAIN-CONTAINING PROTEIN"/>
    <property type="match status" value="1"/>
</dbReference>
<sequence length="812" mass="94206">MQRWPKYGGTDVNTRTVHDLLNTINSMSTRIKTLEQYEHALREIHKMIVILKPSANTHIFEPNALPALIMQFLSETTNRESNSMTHNINYKYDYNFPYAPTQGPVPGPVPPAMQPPFPPNYSYYPPYPFSSPPPQTQTQIDPSNATGVGGSQTLNQITLTNEEESQLSSLLINMQTNISWETVQNFVQVLHRIVRVHIINNVNIINVISSILSVRTLIDYNFTQFIDCVAKKTNTRFEINQYLCPTIVTYIEFFNKVSYLTMQTNFTFTTMDQLIIHSNQLYNLIQQNLTTAAVVNRPVETVNDDLIVTLQTQLKNERILVQQLTEQNENANEQILSLTNNNKNLNKKYNNIIESKNEFAEENSENVQKIRSLEKTVKELNFTVQNLEDELNEQKANLQMQKNTNRQLNQRIESFNQEIELLQNRLQSGKNSDTKQFIENQNTILELKSNIEMQNQTILEKNSQITQLNNIYQQNLEELNKTKADLLQMTTNNQQTINELNNTQIELLEVTSNNRNLITTAEELNNTQTQLLQITAENETLKAQTKDYEFELEKVYDFVNDFSKIIKNIDQDYELISDKQSNRDVYNDQINLIKKWLQNLGSRLSNTDLANLQSANDLNEFKQEIANVLPSSILKTVWKNEYGIKSENVYAQTFTNDLMLKTIRYLNQLYESSQQQNVDLKSDFAVQINNLERLIQQNKTDFESISEFITQDPSFNRNLNDERFQSLKQQYDEASSKCTALETIKIKELESIADQAVKSELSKLNTEIDQLNSLFVKYNRKAQDIFEWKTNMLKRYETLARTTANNVESTVE</sequence>
<keyword evidence="1" id="KW-0175">Coiled coil</keyword>